<keyword evidence="1" id="KW-1133">Transmembrane helix</keyword>
<accession>A0A0E9X2I7</accession>
<sequence length="65" mass="7749">MVNSVNNLFEDFLWVLQSQAKNEGYLLLFNSSCFLFLFFLLQNSSQNRSYNIFMKVNSFIHMNKI</sequence>
<dbReference type="AlphaFoldDB" id="A0A0E9X2I7"/>
<dbReference type="EMBL" id="GBXM01012689">
    <property type="protein sequence ID" value="JAH95888.1"/>
    <property type="molecule type" value="Transcribed_RNA"/>
</dbReference>
<organism evidence="2">
    <name type="scientific">Anguilla anguilla</name>
    <name type="common">European freshwater eel</name>
    <name type="synonym">Muraena anguilla</name>
    <dbReference type="NCBI Taxonomy" id="7936"/>
    <lineage>
        <taxon>Eukaryota</taxon>
        <taxon>Metazoa</taxon>
        <taxon>Chordata</taxon>
        <taxon>Craniata</taxon>
        <taxon>Vertebrata</taxon>
        <taxon>Euteleostomi</taxon>
        <taxon>Actinopterygii</taxon>
        <taxon>Neopterygii</taxon>
        <taxon>Teleostei</taxon>
        <taxon>Anguilliformes</taxon>
        <taxon>Anguillidae</taxon>
        <taxon>Anguilla</taxon>
    </lineage>
</organism>
<protein>
    <submittedName>
        <fullName evidence="2">Uncharacterized protein</fullName>
    </submittedName>
</protein>
<feature type="transmembrane region" description="Helical" evidence="1">
    <location>
        <begin position="24"/>
        <end position="41"/>
    </location>
</feature>
<keyword evidence="1" id="KW-0472">Membrane</keyword>
<name>A0A0E9X2I7_ANGAN</name>
<proteinExistence type="predicted"/>
<evidence type="ECO:0000313" key="2">
    <source>
        <dbReference type="EMBL" id="JAH95888.1"/>
    </source>
</evidence>
<keyword evidence="1" id="KW-0812">Transmembrane</keyword>
<reference evidence="2" key="2">
    <citation type="journal article" date="2015" name="Fish Shellfish Immunol.">
        <title>Early steps in the European eel (Anguilla anguilla)-Vibrio vulnificus interaction in the gills: Role of the RtxA13 toxin.</title>
        <authorList>
            <person name="Callol A."/>
            <person name="Pajuelo D."/>
            <person name="Ebbesson L."/>
            <person name="Teles M."/>
            <person name="MacKenzie S."/>
            <person name="Amaro C."/>
        </authorList>
    </citation>
    <scope>NUCLEOTIDE SEQUENCE</scope>
</reference>
<reference evidence="2" key="1">
    <citation type="submission" date="2014-11" db="EMBL/GenBank/DDBJ databases">
        <authorList>
            <person name="Amaro Gonzalez C."/>
        </authorList>
    </citation>
    <scope>NUCLEOTIDE SEQUENCE</scope>
</reference>
<evidence type="ECO:0000256" key="1">
    <source>
        <dbReference type="SAM" id="Phobius"/>
    </source>
</evidence>